<evidence type="ECO:0000313" key="3">
    <source>
        <dbReference type="Proteomes" id="UP001652680"/>
    </source>
</evidence>
<dbReference type="GeneID" id="123037518"/>
<evidence type="ECO:0000256" key="1">
    <source>
        <dbReference type="SAM" id="Phobius"/>
    </source>
</evidence>
<name>A0ABM5J6Q7_DRORH</name>
<keyword evidence="3" id="KW-1185">Reference proteome</keyword>
<feature type="transmembrane region" description="Helical" evidence="1">
    <location>
        <begin position="20"/>
        <end position="39"/>
    </location>
</feature>
<keyword evidence="1" id="KW-0472">Membrane</keyword>
<feature type="transmembrane region" description="Helical" evidence="1">
    <location>
        <begin position="86"/>
        <end position="116"/>
    </location>
</feature>
<organism evidence="2 3">
    <name type="scientific">Drosophila rhopaloa</name>
    <name type="common">Fruit fly</name>
    <dbReference type="NCBI Taxonomy" id="1041015"/>
    <lineage>
        <taxon>Eukaryota</taxon>
        <taxon>Metazoa</taxon>
        <taxon>Ecdysozoa</taxon>
        <taxon>Arthropoda</taxon>
        <taxon>Hexapoda</taxon>
        <taxon>Insecta</taxon>
        <taxon>Pterygota</taxon>
        <taxon>Neoptera</taxon>
        <taxon>Endopterygota</taxon>
        <taxon>Diptera</taxon>
        <taxon>Brachycera</taxon>
        <taxon>Muscomorpha</taxon>
        <taxon>Ephydroidea</taxon>
        <taxon>Drosophilidae</taxon>
        <taxon>Drosophila</taxon>
        <taxon>Sophophora</taxon>
    </lineage>
</organism>
<keyword evidence="1" id="KW-1133">Transmembrane helix</keyword>
<dbReference type="RefSeq" id="XP_044314509.1">
    <property type="nucleotide sequence ID" value="XM_044458574.1"/>
</dbReference>
<protein>
    <submittedName>
        <fullName evidence="2">Uncharacterized protein</fullName>
    </submittedName>
</protein>
<sequence>MCKNRDLLRRLNCCTKYMACIFWAGLNIVIGFIFIPFIMEFARKQNLPIAVLVIGCICGANFILSGSLLLIGVLKGVRCLVCSSIIFSGIGVFFIHWLIIPLMLYLVFSFVVFSYYQVDMSPDDRYRVPRRFS</sequence>
<keyword evidence="1" id="KW-0812">Transmembrane</keyword>
<proteinExistence type="predicted"/>
<evidence type="ECO:0000313" key="2">
    <source>
        <dbReference type="EnsemblMetazoa" id="XP_044314509.1"/>
    </source>
</evidence>
<dbReference type="Proteomes" id="UP001652680">
    <property type="component" value="Unassembled WGS sequence"/>
</dbReference>
<reference evidence="3" key="1">
    <citation type="journal article" date="2021" name="Elife">
        <title>Highly contiguous assemblies of 101 drosophilid genomes.</title>
        <authorList>
            <person name="Kim B.Y."/>
            <person name="Wang J.R."/>
            <person name="Miller D.E."/>
            <person name="Barmina O."/>
            <person name="Delaney E."/>
            <person name="Thompson A."/>
            <person name="Comeault A.A."/>
            <person name="Peede D."/>
            <person name="D'Agostino E.R."/>
            <person name="Pelaez J."/>
            <person name="Aguilar J.M."/>
            <person name="Haji D."/>
            <person name="Matsunaga T."/>
            <person name="Armstrong E.E."/>
            <person name="Zych M."/>
            <person name="Ogawa Y."/>
            <person name="Stamenkovic-Radak M."/>
            <person name="Jelic M."/>
            <person name="Veselinovic M.S."/>
            <person name="Tanaskovic M."/>
            <person name="Eric P."/>
            <person name="Gao J.J."/>
            <person name="Katoh T.K."/>
            <person name="Toda M.J."/>
            <person name="Watabe H."/>
            <person name="Watada M."/>
            <person name="Davis J.S."/>
            <person name="Moyle L.C."/>
            <person name="Manoli G."/>
            <person name="Bertolini E."/>
            <person name="Kostal V."/>
            <person name="Hawley R.S."/>
            <person name="Takahashi A."/>
            <person name="Jones C.D."/>
            <person name="Price D.K."/>
            <person name="Whiteman N."/>
            <person name="Kopp A."/>
            <person name="Matute D.R."/>
            <person name="Petrov D.A."/>
        </authorList>
    </citation>
    <scope>NUCLEOTIDE SEQUENCE [LARGE SCALE GENOMIC DNA]</scope>
</reference>
<dbReference type="EnsemblMetazoa" id="XM_044458574.1">
    <property type="protein sequence ID" value="XP_044314509.1"/>
    <property type="gene ID" value="LOC123037518"/>
</dbReference>
<reference evidence="2" key="2">
    <citation type="submission" date="2025-05" db="UniProtKB">
        <authorList>
            <consortium name="EnsemblMetazoa"/>
        </authorList>
    </citation>
    <scope>IDENTIFICATION</scope>
</reference>
<feature type="transmembrane region" description="Helical" evidence="1">
    <location>
        <begin position="51"/>
        <end position="74"/>
    </location>
</feature>
<accession>A0ABM5J6Q7</accession>